<organism evidence="4 5">
    <name type="scientific">Mycobacterium intermedium</name>
    <dbReference type="NCBI Taxonomy" id="28445"/>
    <lineage>
        <taxon>Bacteria</taxon>
        <taxon>Bacillati</taxon>
        <taxon>Actinomycetota</taxon>
        <taxon>Actinomycetes</taxon>
        <taxon>Mycobacteriales</taxon>
        <taxon>Mycobacteriaceae</taxon>
        <taxon>Mycobacterium</taxon>
        <taxon>Mycobacterium simiae complex</taxon>
    </lineage>
</organism>
<evidence type="ECO:0000256" key="2">
    <source>
        <dbReference type="RuleBase" id="RU003749"/>
    </source>
</evidence>
<dbReference type="PANTHER" id="PTHR33495:SF2">
    <property type="entry name" value="ANTI-SIGMA FACTOR ANTAGONIST TM_1081-RELATED"/>
    <property type="match status" value="1"/>
</dbReference>
<feature type="domain" description="STAS" evidence="3">
    <location>
        <begin position="4"/>
        <end position="117"/>
    </location>
</feature>
<dbReference type="Pfam" id="PF01740">
    <property type="entry name" value="STAS"/>
    <property type="match status" value="1"/>
</dbReference>
<dbReference type="PROSITE" id="PS50801">
    <property type="entry name" value="STAS"/>
    <property type="match status" value="1"/>
</dbReference>
<dbReference type="SUPFAM" id="SSF52091">
    <property type="entry name" value="SpoIIaa-like"/>
    <property type="match status" value="1"/>
</dbReference>
<comment type="similarity">
    <text evidence="1 2">Belongs to the anti-sigma-factor antagonist family.</text>
</comment>
<dbReference type="STRING" id="28445.BHQ20_25715"/>
<dbReference type="Gene3D" id="3.30.750.24">
    <property type="entry name" value="STAS domain"/>
    <property type="match status" value="1"/>
</dbReference>
<proteinExistence type="inferred from homology"/>
<dbReference type="CDD" id="cd07043">
    <property type="entry name" value="STAS_anti-anti-sigma_factors"/>
    <property type="match status" value="1"/>
</dbReference>
<dbReference type="RefSeq" id="WP_069421991.1">
    <property type="nucleotide sequence ID" value="NZ_CBCRZH010000081.1"/>
</dbReference>
<dbReference type="NCBIfam" id="TIGR00377">
    <property type="entry name" value="ant_ant_sig"/>
    <property type="match status" value="1"/>
</dbReference>
<accession>A0A1E3S6C4</accession>
<protein>
    <recommendedName>
        <fullName evidence="2">Anti-sigma factor antagonist</fullName>
    </recommendedName>
</protein>
<evidence type="ECO:0000313" key="4">
    <source>
        <dbReference type="EMBL" id="ORA96675.1"/>
    </source>
</evidence>
<dbReference type="InterPro" id="IPR002645">
    <property type="entry name" value="STAS_dom"/>
</dbReference>
<keyword evidence="5" id="KW-1185">Reference proteome</keyword>
<dbReference type="AlphaFoldDB" id="A0A1E3S6C4"/>
<gene>
    <name evidence="4" type="ORF">BST27_24660</name>
</gene>
<evidence type="ECO:0000256" key="1">
    <source>
        <dbReference type="ARBA" id="ARBA00009013"/>
    </source>
</evidence>
<dbReference type="InterPro" id="IPR003658">
    <property type="entry name" value="Anti-sigma_ant"/>
</dbReference>
<dbReference type="OrthoDB" id="4571296at2"/>
<name>A0A1E3S6C4_MYCIE</name>
<dbReference type="Proteomes" id="UP000192739">
    <property type="component" value="Unassembled WGS sequence"/>
</dbReference>
<reference evidence="4 5" key="1">
    <citation type="submission" date="2017-02" db="EMBL/GenBank/DDBJ databases">
        <title>The new phylogeny of genus Mycobacterium.</title>
        <authorList>
            <person name="Tortoli E."/>
            <person name="Trovato A."/>
            <person name="Cirillo D.M."/>
        </authorList>
    </citation>
    <scope>NUCLEOTIDE SEQUENCE [LARGE SCALE GENOMIC DNA]</scope>
    <source>
        <strain evidence="4 5">DSM 44049</strain>
    </source>
</reference>
<evidence type="ECO:0000259" key="3">
    <source>
        <dbReference type="PROSITE" id="PS50801"/>
    </source>
</evidence>
<sequence length="126" mass="13678">MELLAVAHESREDTVIVCARGEIDSSTAAELTTHLTEALALAGDHPGRLLIVDLQAVTFFGSAGLNAVLDCHEQGRAVGISVRVVADHGQVLQPIRVTELDRIFDIYPTVPDALRGVRPKDSERRR</sequence>
<evidence type="ECO:0000313" key="5">
    <source>
        <dbReference type="Proteomes" id="UP000192739"/>
    </source>
</evidence>
<dbReference type="EMBL" id="MVHT01000090">
    <property type="protein sequence ID" value="ORA96675.1"/>
    <property type="molecule type" value="Genomic_DNA"/>
</dbReference>
<dbReference type="PANTHER" id="PTHR33495">
    <property type="entry name" value="ANTI-SIGMA FACTOR ANTAGONIST TM_1081-RELATED-RELATED"/>
    <property type="match status" value="1"/>
</dbReference>
<dbReference type="InterPro" id="IPR036513">
    <property type="entry name" value="STAS_dom_sf"/>
</dbReference>
<dbReference type="GO" id="GO:0043856">
    <property type="term" value="F:anti-sigma factor antagonist activity"/>
    <property type="evidence" value="ECO:0007669"/>
    <property type="project" value="InterPro"/>
</dbReference>
<comment type="caution">
    <text evidence="4">The sequence shown here is derived from an EMBL/GenBank/DDBJ whole genome shotgun (WGS) entry which is preliminary data.</text>
</comment>